<feature type="transmembrane region" description="Helical" evidence="1">
    <location>
        <begin position="120"/>
        <end position="143"/>
    </location>
</feature>
<dbReference type="EMBL" id="CP137080">
    <property type="protein sequence ID" value="WOQ69355.1"/>
    <property type="molecule type" value="Genomic_DNA"/>
</dbReference>
<keyword evidence="1" id="KW-0812">Transmembrane</keyword>
<dbReference type="PANTHER" id="PTHR33802:SF1">
    <property type="entry name" value="XK-RELATED PROTEIN"/>
    <property type="match status" value="1"/>
</dbReference>
<organism evidence="2 3">
    <name type="scientific">Microbacterium limosum</name>
    <dbReference type="NCBI Taxonomy" id="3079935"/>
    <lineage>
        <taxon>Bacteria</taxon>
        <taxon>Bacillati</taxon>
        <taxon>Actinomycetota</taxon>
        <taxon>Actinomycetes</taxon>
        <taxon>Micrococcales</taxon>
        <taxon>Microbacteriaceae</taxon>
        <taxon>Microbacterium</taxon>
    </lineage>
</organism>
<keyword evidence="3" id="KW-1185">Reference proteome</keyword>
<reference evidence="2 3" key="1">
    <citation type="submission" date="2023-10" db="EMBL/GenBank/DDBJ databases">
        <title>Y20.</title>
        <authorList>
            <person name="Zhang G."/>
            <person name="Ding Y."/>
        </authorList>
    </citation>
    <scope>NUCLEOTIDE SEQUENCE [LARGE SCALE GENOMIC DNA]</scope>
    <source>
        <strain evidence="2 3">Y20</strain>
    </source>
</reference>
<dbReference type="PANTHER" id="PTHR33802">
    <property type="entry name" value="SI:CH211-161H7.5-RELATED"/>
    <property type="match status" value="1"/>
</dbReference>
<name>A0AAU0MGS4_9MICO</name>
<evidence type="ECO:0000256" key="1">
    <source>
        <dbReference type="SAM" id="Phobius"/>
    </source>
</evidence>
<gene>
    <name evidence="2" type="ORF">RYJ27_11735</name>
</gene>
<dbReference type="RefSeq" id="WP_330170479.1">
    <property type="nucleotide sequence ID" value="NZ_CP137080.1"/>
</dbReference>
<protein>
    <submittedName>
        <fullName evidence="2">Tryptophan-rich sensory protein</fullName>
    </submittedName>
</protein>
<accession>A0AAU0MGS4</accession>
<feature type="transmembrane region" description="Helical" evidence="1">
    <location>
        <begin position="192"/>
        <end position="211"/>
    </location>
</feature>
<dbReference type="Proteomes" id="UP001329313">
    <property type="component" value="Chromosome"/>
</dbReference>
<sequence length="274" mass="28500">MSVRSHDQALRARDLLRQIAVISSLGFTLVAVFVGVGGLGGTAVENSQGGALDSDATYLAPAGPAFSIWSVIYAGLVAYVVWQALPSQRASERQRALGWWVALTIVLNGLWLVAAQLLPIWATVIVIFLLLAALCVTFQRAVATRVPGDGAADAVLLDGVTGLHLGWVTVASAANVAAWLTEVGPTSWEDHAHAWGVAVLVVLGILGLGIAWASGWRVTPGLAIGWGAVWLAAGRLLEQPRSEPIGIAAIIVAVVVVVIPVAVAGLRLLKPQGD</sequence>
<feature type="transmembrane region" description="Helical" evidence="1">
    <location>
        <begin position="155"/>
        <end position="180"/>
    </location>
</feature>
<evidence type="ECO:0000313" key="3">
    <source>
        <dbReference type="Proteomes" id="UP001329313"/>
    </source>
</evidence>
<dbReference type="KEGG" id="mliy:RYJ27_11735"/>
<keyword evidence="1" id="KW-1133">Transmembrane helix</keyword>
<evidence type="ECO:0000313" key="2">
    <source>
        <dbReference type="EMBL" id="WOQ69355.1"/>
    </source>
</evidence>
<feature type="transmembrane region" description="Helical" evidence="1">
    <location>
        <begin position="218"/>
        <end position="233"/>
    </location>
</feature>
<dbReference type="AlphaFoldDB" id="A0AAU0MGS4"/>
<feature type="transmembrane region" description="Helical" evidence="1">
    <location>
        <begin position="97"/>
        <end position="114"/>
    </location>
</feature>
<dbReference type="InterPro" id="IPR038330">
    <property type="entry name" value="TspO/MBR-related_sf"/>
</dbReference>
<dbReference type="Gene3D" id="1.20.1260.100">
    <property type="entry name" value="TspO/MBR protein"/>
    <property type="match status" value="1"/>
</dbReference>
<feature type="transmembrane region" description="Helical" evidence="1">
    <location>
        <begin position="245"/>
        <end position="269"/>
    </location>
</feature>
<proteinExistence type="predicted"/>
<feature type="transmembrane region" description="Helical" evidence="1">
    <location>
        <begin position="21"/>
        <end position="44"/>
    </location>
</feature>
<feature type="transmembrane region" description="Helical" evidence="1">
    <location>
        <begin position="64"/>
        <end position="85"/>
    </location>
</feature>
<keyword evidence="1" id="KW-0472">Membrane</keyword>